<sequence length="539" mass="60399">MDEAEEDEEKTPRSPFWLQTTTNLTRIQRYRRRLSTIFFNSVVFIIFLLILALLSILFIIPSLIQSSHHIFKKSWDSINLIIVLIALAFGFLARNINNDEKLSLENGFDRSRPELSARAPVVSPASSDHRQWGDFQDQEMNWNIGLRRERTSSSYPDLRELSPPWNHRGAASGDRRFSDDTHLDYYRGLESDRNYLRQQSRLEQEAYGGLLPEQPPEPPCLPPHTVVVKKKMKGMCYNIGGEGSVSPVTGKVLSPENEPAEYGGGRRERRRGDGERRRARSSEPRKILPPMIAPVPESLSPAPVSPLTKGFFTSFYHKKKKRRQKNRSVDDLYSLSHHSPPPAVRFQPPPPPPSVLRNSLPTKKEKQKKIIIVTPAPAPPRRRSEARPSPTTITRVAPFLTDKPRVPLTMTGFNAIDDSSSGGDSPMKNIPPPPPLPPFKMPDWKFAVEGDFVRLHSTLSSRSVSPDGDEAHSPTSDVEASASAVTMTPTLLYPSPDVDIKADSFIARFKAGLKLEKIISLNQNQSIGMSKLGPGPNDC</sequence>
<evidence type="ECO:0000313" key="1">
    <source>
        <dbReference type="EMBL" id="KAI3759774.1"/>
    </source>
</evidence>
<dbReference type="Proteomes" id="UP001055879">
    <property type="component" value="Linkage Group LG02"/>
</dbReference>
<dbReference type="EMBL" id="CM042048">
    <property type="protein sequence ID" value="KAI3759774.1"/>
    <property type="molecule type" value="Genomic_DNA"/>
</dbReference>
<keyword evidence="2" id="KW-1185">Reference proteome</keyword>
<accession>A0ACB9EL87</accession>
<proteinExistence type="predicted"/>
<gene>
    <name evidence="1" type="ORF">L6452_07824</name>
</gene>
<protein>
    <submittedName>
        <fullName evidence="1">Uncharacterized protein</fullName>
    </submittedName>
</protein>
<evidence type="ECO:0000313" key="2">
    <source>
        <dbReference type="Proteomes" id="UP001055879"/>
    </source>
</evidence>
<name>A0ACB9EL87_ARCLA</name>
<organism evidence="1 2">
    <name type="scientific">Arctium lappa</name>
    <name type="common">Greater burdock</name>
    <name type="synonym">Lappa major</name>
    <dbReference type="NCBI Taxonomy" id="4217"/>
    <lineage>
        <taxon>Eukaryota</taxon>
        <taxon>Viridiplantae</taxon>
        <taxon>Streptophyta</taxon>
        <taxon>Embryophyta</taxon>
        <taxon>Tracheophyta</taxon>
        <taxon>Spermatophyta</taxon>
        <taxon>Magnoliopsida</taxon>
        <taxon>eudicotyledons</taxon>
        <taxon>Gunneridae</taxon>
        <taxon>Pentapetalae</taxon>
        <taxon>asterids</taxon>
        <taxon>campanulids</taxon>
        <taxon>Asterales</taxon>
        <taxon>Asteraceae</taxon>
        <taxon>Carduoideae</taxon>
        <taxon>Cardueae</taxon>
        <taxon>Arctiinae</taxon>
        <taxon>Arctium</taxon>
    </lineage>
</organism>
<comment type="caution">
    <text evidence="1">The sequence shown here is derived from an EMBL/GenBank/DDBJ whole genome shotgun (WGS) entry which is preliminary data.</text>
</comment>
<reference evidence="2" key="1">
    <citation type="journal article" date="2022" name="Mol. Ecol. Resour.">
        <title>The genomes of chicory, endive, great burdock and yacon provide insights into Asteraceae palaeo-polyploidization history and plant inulin production.</title>
        <authorList>
            <person name="Fan W."/>
            <person name="Wang S."/>
            <person name="Wang H."/>
            <person name="Wang A."/>
            <person name="Jiang F."/>
            <person name="Liu H."/>
            <person name="Zhao H."/>
            <person name="Xu D."/>
            <person name="Zhang Y."/>
        </authorList>
    </citation>
    <scope>NUCLEOTIDE SEQUENCE [LARGE SCALE GENOMIC DNA]</scope>
    <source>
        <strain evidence="2">cv. Niubang</strain>
    </source>
</reference>
<reference evidence="1 2" key="2">
    <citation type="journal article" date="2022" name="Mol. Ecol. Resour.">
        <title>The genomes of chicory, endive, great burdock and yacon provide insights into Asteraceae paleo-polyploidization history and plant inulin production.</title>
        <authorList>
            <person name="Fan W."/>
            <person name="Wang S."/>
            <person name="Wang H."/>
            <person name="Wang A."/>
            <person name="Jiang F."/>
            <person name="Liu H."/>
            <person name="Zhao H."/>
            <person name="Xu D."/>
            <person name="Zhang Y."/>
        </authorList>
    </citation>
    <scope>NUCLEOTIDE SEQUENCE [LARGE SCALE GENOMIC DNA]</scope>
    <source>
        <strain evidence="2">cv. Niubang</strain>
    </source>
</reference>